<keyword evidence="3" id="KW-1185">Reference proteome</keyword>
<keyword evidence="1" id="KW-0472">Membrane</keyword>
<dbReference type="Pfam" id="PF07963">
    <property type="entry name" value="N_methyl"/>
    <property type="match status" value="1"/>
</dbReference>
<dbReference type="EMBL" id="JAUOEM010000001">
    <property type="protein sequence ID" value="MDO5986300.1"/>
    <property type="molecule type" value="Genomic_DNA"/>
</dbReference>
<evidence type="ECO:0000313" key="3">
    <source>
        <dbReference type="Proteomes" id="UP001176891"/>
    </source>
</evidence>
<comment type="caution">
    <text evidence="2">The sequence shown here is derived from an EMBL/GenBank/DDBJ whole genome shotgun (WGS) entry which is preliminary data.</text>
</comment>
<accession>A0ABT8WXB3</accession>
<keyword evidence="1" id="KW-0812">Transmembrane</keyword>
<reference evidence="2" key="1">
    <citation type="submission" date="2023-07" db="EMBL/GenBank/DDBJ databases">
        <title>Two novel species in the genus Flavivirga.</title>
        <authorList>
            <person name="Kwon K."/>
        </authorList>
    </citation>
    <scope>NUCLEOTIDE SEQUENCE</scope>
    <source>
        <strain evidence="2">KACC 14157</strain>
    </source>
</reference>
<dbReference type="Proteomes" id="UP001176891">
    <property type="component" value="Unassembled WGS sequence"/>
</dbReference>
<name>A0ABT8WXB3_9FLAO</name>
<evidence type="ECO:0000256" key="1">
    <source>
        <dbReference type="SAM" id="Phobius"/>
    </source>
</evidence>
<proteinExistence type="predicted"/>
<evidence type="ECO:0000313" key="2">
    <source>
        <dbReference type="EMBL" id="MDO5986300.1"/>
    </source>
</evidence>
<sequence length="154" mass="17946">MKSNNKIQAFTLSEMIVVLILTSIVIGLAFSVLSLVQKHITGIQSNFIHNTEINKLEQSLWIDFNRYTKIEYDALQDEIKFSNHIDSLHYQFHETYIIKNRDTLNIQLQNKLFFFDGDIIESGLIDAIKLQTSKLFQSQKLFVFKKNDATPFIN</sequence>
<keyword evidence="1" id="KW-1133">Transmembrane helix</keyword>
<dbReference type="InterPro" id="IPR012902">
    <property type="entry name" value="N_methyl_site"/>
</dbReference>
<organism evidence="2 3">
    <name type="scientific">Flavivirga amylovorans</name>
    <dbReference type="NCBI Taxonomy" id="870486"/>
    <lineage>
        <taxon>Bacteria</taxon>
        <taxon>Pseudomonadati</taxon>
        <taxon>Bacteroidota</taxon>
        <taxon>Flavobacteriia</taxon>
        <taxon>Flavobacteriales</taxon>
        <taxon>Flavobacteriaceae</taxon>
        <taxon>Flavivirga</taxon>
    </lineage>
</organism>
<feature type="transmembrane region" description="Helical" evidence="1">
    <location>
        <begin position="12"/>
        <end position="36"/>
    </location>
</feature>
<protein>
    <submittedName>
        <fullName evidence="2">Prepilin-type N-terminal cleavage/methylation domain-containing protein</fullName>
    </submittedName>
</protein>
<dbReference type="RefSeq" id="WP_303280820.1">
    <property type="nucleotide sequence ID" value="NZ_BAABCZ010000016.1"/>
</dbReference>
<gene>
    <name evidence="2" type="ORF">Q4Q39_02685</name>
</gene>